<evidence type="ECO:0000256" key="4">
    <source>
        <dbReference type="ARBA" id="ARBA00023008"/>
    </source>
</evidence>
<dbReference type="GO" id="GO:0046688">
    <property type="term" value="P:response to copper ion"/>
    <property type="evidence" value="ECO:0007669"/>
    <property type="project" value="InterPro"/>
</dbReference>
<gene>
    <name evidence="7" type="ORF">HBA54_05130</name>
</gene>
<comment type="subcellular location">
    <subcellularLocation>
        <location evidence="1">Cell envelope</location>
    </subcellularLocation>
</comment>
<dbReference type="GO" id="GO:0005886">
    <property type="term" value="C:plasma membrane"/>
    <property type="evidence" value="ECO:0007669"/>
    <property type="project" value="TreeGrafter"/>
</dbReference>
<dbReference type="InterPro" id="IPR014755">
    <property type="entry name" value="Cu-Rt/internalin_Ig-like"/>
</dbReference>
<keyword evidence="5" id="KW-1133">Transmembrane helix</keyword>
<dbReference type="AlphaFoldDB" id="A0A967EVK6"/>
<keyword evidence="3" id="KW-0732">Signal</keyword>
<keyword evidence="5" id="KW-0472">Membrane</keyword>
<dbReference type="Gene3D" id="2.60.40.1220">
    <property type="match status" value="1"/>
</dbReference>
<dbReference type="InterPro" id="IPR032694">
    <property type="entry name" value="CopC/D"/>
</dbReference>
<keyword evidence="8" id="KW-1185">Reference proteome</keyword>
<dbReference type="PANTHER" id="PTHR34820">
    <property type="entry name" value="INNER MEMBRANE PROTEIN YEBZ"/>
    <property type="match status" value="1"/>
</dbReference>
<accession>A0A967EVK6</accession>
<evidence type="ECO:0000256" key="5">
    <source>
        <dbReference type="SAM" id="Phobius"/>
    </source>
</evidence>
<dbReference type="EMBL" id="JAAQPH010000003">
    <property type="protein sequence ID" value="NIA67969.1"/>
    <property type="molecule type" value="Genomic_DNA"/>
</dbReference>
<sequence length="149" mass="15657">MIEQGGAPRRAVELGAGQRMKLLTSLLRALACLAVVFVAVVFMVVAADPVFAHSKGPKVTPADGSELAVAPEVLTFSFPKAVRLTAVRLFDSDDSEITLPGKRDISAASERSIALPALGAGRYRVLWRALSADGHPVDGEFGFTVAPAN</sequence>
<dbReference type="Pfam" id="PF04234">
    <property type="entry name" value="CopC"/>
    <property type="match status" value="1"/>
</dbReference>
<organism evidence="7 8">
    <name type="scientific">Pelagibius litoralis</name>
    <dbReference type="NCBI Taxonomy" id="374515"/>
    <lineage>
        <taxon>Bacteria</taxon>
        <taxon>Pseudomonadati</taxon>
        <taxon>Pseudomonadota</taxon>
        <taxon>Alphaproteobacteria</taxon>
        <taxon>Rhodospirillales</taxon>
        <taxon>Rhodovibrionaceae</taxon>
        <taxon>Pelagibius</taxon>
    </lineage>
</organism>
<evidence type="ECO:0000259" key="6">
    <source>
        <dbReference type="Pfam" id="PF04234"/>
    </source>
</evidence>
<evidence type="ECO:0000313" key="8">
    <source>
        <dbReference type="Proteomes" id="UP000761264"/>
    </source>
</evidence>
<dbReference type="GO" id="GO:0005507">
    <property type="term" value="F:copper ion binding"/>
    <property type="evidence" value="ECO:0007669"/>
    <property type="project" value="InterPro"/>
</dbReference>
<protein>
    <submittedName>
        <fullName evidence="7">Copper resistance protein CopC</fullName>
    </submittedName>
</protein>
<comment type="caution">
    <text evidence="7">The sequence shown here is derived from an EMBL/GenBank/DDBJ whole genome shotgun (WGS) entry which is preliminary data.</text>
</comment>
<evidence type="ECO:0000256" key="2">
    <source>
        <dbReference type="ARBA" id="ARBA00022723"/>
    </source>
</evidence>
<dbReference type="GO" id="GO:0030313">
    <property type="term" value="C:cell envelope"/>
    <property type="evidence" value="ECO:0007669"/>
    <property type="project" value="UniProtKB-SubCell"/>
</dbReference>
<evidence type="ECO:0000256" key="3">
    <source>
        <dbReference type="ARBA" id="ARBA00022729"/>
    </source>
</evidence>
<evidence type="ECO:0000256" key="1">
    <source>
        <dbReference type="ARBA" id="ARBA00004196"/>
    </source>
</evidence>
<evidence type="ECO:0000313" key="7">
    <source>
        <dbReference type="EMBL" id="NIA67969.1"/>
    </source>
</evidence>
<dbReference type="InterPro" id="IPR014756">
    <property type="entry name" value="Ig_E-set"/>
</dbReference>
<reference evidence="7" key="1">
    <citation type="submission" date="2020-03" db="EMBL/GenBank/DDBJ databases">
        <title>Genome of Pelagibius litoralis DSM 21314T.</title>
        <authorList>
            <person name="Wang G."/>
        </authorList>
    </citation>
    <scope>NUCLEOTIDE SEQUENCE</scope>
    <source>
        <strain evidence="7">DSM 21314</strain>
    </source>
</reference>
<dbReference type="InterPro" id="IPR007348">
    <property type="entry name" value="CopC_dom"/>
</dbReference>
<dbReference type="PANTHER" id="PTHR34820:SF4">
    <property type="entry name" value="INNER MEMBRANE PROTEIN YEBZ"/>
    <property type="match status" value="1"/>
</dbReference>
<keyword evidence="4" id="KW-0186">Copper</keyword>
<keyword evidence="5" id="KW-0812">Transmembrane</keyword>
<proteinExistence type="predicted"/>
<dbReference type="GO" id="GO:0006825">
    <property type="term" value="P:copper ion transport"/>
    <property type="evidence" value="ECO:0007669"/>
    <property type="project" value="InterPro"/>
</dbReference>
<feature type="transmembrane region" description="Helical" evidence="5">
    <location>
        <begin position="26"/>
        <end position="47"/>
    </location>
</feature>
<dbReference type="SUPFAM" id="SSF81296">
    <property type="entry name" value="E set domains"/>
    <property type="match status" value="1"/>
</dbReference>
<dbReference type="Proteomes" id="UP000761264">
    <property type="component" value="Unassembled WGS sequence"/>
</dbReference>
<keyword evidence="2" id="KW-0479">Metal-binding</keyword>
<feature type="domain" description="CopC" evidence="6">
    <location>
        <begin position="53"/>
        <end position="145"/>
    </location>
</feature>
<dbReference type="GO" id="GO:0042597">
    <property type="term" value="C:periplasmic space"/>
    <property type="evidence" value="ECO:0007669"/>
    <property type="project" value="InterPro"/>
</dbReference>
<name>A0A967EVK6_9PROT</name>
<dbReference type="RefSeq" id="WP_167222058.1">
    <property type="nucleotide sequence ID" value="NZ_JAAQPH010000003.1"/>
</dbReference>